<evidence type="ECO:0000313" key="2">
    <source>
        <dbReference type="EnsemblProtists" id="EKX34638"/>
    </source>
</evidence>
<dbReference type="EnsemblProtists" id="EKX34638">
    <property type="protein sequence ID" value="EKX34638"/>
    <property type="gene ID" value="GUITHDRAFT_119183"/>
</dbReference>
<proteinExistence type="predicted"/>
<reference evidence="2" key="3">
    <citation type="submission" date="2016-03" db="UniProtKB">
        <authorList>
            <consortium name="EnsemblProtists"/>
        </authorList>
    </citation>
    <scope>IDENTIFICATION</scope>
</reference>
<dbReference type="PaxDb" id="55529-EKX34638"/>
<evidence type="ECO:0000313" key="3">
    <source>
        <dbReference type="Proteomes" id="UP000011087"/>
    </source>
</evidence>
<organism evidence="1">
    <name type="scientific">Guillardia theta (strain CCMP2712)</name>
    <name type="common">Cryptophyte</name>
    <dbReference type="NCBI Taxonomy" id="905079"/>
    <lineage>
        <taxon>Eukaryota</taxon>
        <taxon>Cryptophyceae</taxon>
        <taxon>Pyrenomonadales</taxon>
        <taxon>Geminigeraceae</taxon>
        <taxon>Guillardia</taxon>
    </lineage>
</organism>
<dbReference type="RefSeq" id="XP_005821618.1">
    <property type="nucleotide sequence ID" value="XM_005821561.1"/>
</dbReference>
<gene>
    <name evidence="1" type="ORF">GUITHDRAFT_119183</name>
</gene>
<dbReference type="AlphaFoldDB" id="L1IEH7"/>
<evidence type="ECO:0000313" key="1">
    <source>
        <dbReference type="EMBL" id="EKX34638.1"/>
    </source>
</evidence>
<reference evidence="1 3" key="1">
    <citation type="journal article" date="2012" name="Nature">
        <title>Algal genomes reveal evolutionary mosaicism and the fate of nucleomorphs.</title>
        <authorList>
            <consortium name="DOE Joint Genome Institute"/>
            <person name="Curtis B.A."/>
            <person name="Tanifuji G."/>
            <person name="Burki F."/>
            <person name="Gruber A."/>
            <person name="Irimia M."/>
            <person name="Maruyama S."/>
            <person name="Arias M.C."/>
            <person name="Ball S.G."/>
            <person name="Gile G.H."/>
            <person name="Hirakawa Y."/>
            <person name="Hopkins J.F."/>
            <person name="Kuo A."/>
            <person name="Rensing S.A."/>
            <person name="Schmutz J."/>
            <person name="Symeonidi A."/>
            <person name="Elias M."/>
            <person name="Eveleigh R.J."/>
            <person name="Herman E.K."/>
            <person name="Klute M.J."/>
            <person name="Nakayama T."/>
            <person name="Obornik M."/>
            <person name="Reyes-Prieto A."/>
            <person name="Armbrust E.V."/>
            <person name="Aves S.J."/>
            <person name="Beiko R.G."/>
            <person name="Coutinho P."/>
            <person name="Dacks J.B."/>
            <person name="Durnford D.G."/>
            <person name="Fast N.M."/>
            <person name="Green B.R."/>
            <person name="Grisdale C.J."/>
            <person name="Hempel F."/>
            <person name="Henrissat B."/>
            <person name="Hoppner M.P."/>
            <person name="Ishida K."/>
            <person name="Kim E."/>
            <person name="Koreny L."/>
            <person name="Kroth P.G."/>
            <person name="Liu Y."/>
            <person name="Malik S.B."/>
            <person name="Maier U.G."/>
            <person name="McRose D."/>
            <person name="Mock T."/>
            <person name="Neilson J.A."/>
            <person name="Onodera N.T."/>
            <person name="Poole A.M."/>
            <person name="Pritham E.J."/>
            <person name="Richards T.A."/>
            <person name="Rocap G."/>
            <person name="Roy S.W."/>
            <person name="Sarai C."/>
            <person name="Schaack S."/>
            <person name="Shirato S."/>
            <person name="Slamovits C.H."/>
            <person name="Spencer D.F."/>
            <person name="Suzuki S."/>
            <person name="Worden A.Z."/>
            <person name="Zauner S."/>
            <person name="Barry K."/>
            <person name="Bell C."/>
            <person name="Bharti A.K."/>
            <person name="Crow J.A."/>
            <person name="Grimwood J."/>
            <person name="Kramer R."/>
            <person name="Lindquist E."/>
            <person name="Lucas S."/>
            <person name="Salamov A."/>
            <person name="McFadden G.I."/>
            <person name="Lane C.E."/>
            <person name="Keeling P.J."/>
            <person name="Gray M.W."/>
            <person name="Grigoriev I.V."/>
            <person name="Archibald J.M."/>
        </authorList>
    </citation>
    <scope>NUCLEOTIDE SEQUENCE</scope>
    <source>
        <strain evidence="1 3">CCMP2712</strain>
    </source>
</reference>
<dbReference type="HOGENOM" id="CLU_2676299_0_0_1"/>
<accession>L1IEH7</accession>
<keyword evidence="3" id="KW-1185">Reference proteome</keyword>
<dbReference type="GeneID" id="17291394"/>
<protein>
    <submittedName>
        <fullName evidence="1 2">Uncharacterized protein</fullName>
    </submittedName>
</protein>
<dbReference type="KEGG" id="gtt:GUITHDRAFT_119183"/>
<dbReference type="EMBL" id="JH993105">
    <property type="protein sequence ID" value="EKX34638.1"/>
    <property type="molecule type" value="Genomic_DNA"/>
</dbReference>
<name>L1IEH7_GUITC</name>
<dbReference type="Proteomes" id="UP000011087">
    <property type="component" value="Unassembled WGS sequence"/>
</dbReference>
<sequence>MFEDLKIGKYAWLQDPGNNTWWAHSGGIHPAMPGDKTPILKIGGAQSWKTILGNQHKDSDVGLQCPMCSTLKNAL</sequence>
<reference evidence="3" key="2">
    <citation type="submission" date="2012-11" db="EMBL/GenBank/DDBJ databases">
        <authorList>
            <person name="Kuo A."/>
            <person name="Curtis B.A."/>
            <person name="Tanifuji G."/>
            <person name="Burki F."/>
            <person name="Gruber A."/>
            <person name="Irimia M."/>
            <person name="Maruyama S."/>
            <person name="Arias M.C."/>
            <person name="Ball S.G."/>
            <person name="Gile G.H."/>
            <person name="Hirakawa Y."/>
            <person name="Hopkins J.F."/>
            <person name="Rensing S.A."/>
            <person name="Schmutz J."/>
            <person name="Symeonidi A."/>
            <person name="Elias M."/>
            <person name="Eveleigh R.J."/>
            <person name="Herman E.K."/>
            <person name="Klute M.J."/>
            <person name="Nakayama T."/>
            <person name="Obornik M."/>
            <person name="Reyes-Prieto A."/>
            <person name="Armbrust E.V."/>
            <person name="Aves S.J."/>
            <person name="Beiko R.G."/>
            <person name="Coutinho P."/>
            <person name="Dacks J.B."/>
            <person name="Durnford D.G."/>
            <person name="Fast N.M."/>
            <person name="Green B.R."/>
            <person name="Grisdale C."/>
            <person name="Hempe F."/>
            <person name="Henrissat B."/>
            <person name="Hoppner M.P."/>
            <person name="Ishida K.-I."/>
            <person name="Kim E."/>
            <person name="Koreny L."/>
            <person name="Kroth P.G."/>
            <person name="Liu Y."/>
            <person name="Malik S.-B."/>
            <person name="Maier U.G."/>
            <person name="McRose D."/>
            <person name="Mock T."/>
            <person name="Neilson J.A."/>
            <person name="Onodera N.T."/>
            <person name="Poole A.M."/>
            <person name="Pritham E.J."/>
            <person name="Richards T.A."/>
            <person name="Rocap G."/>
            <person name="Roy S.W."/>
            <person name="Sarai C."/>
            <person name="Schaack S."/>
            <person name="Shirato S."/>
            <person name="Slamovits C.H."/>
            <person name="Spencer D.F."/>
            <person name="Suzuki S."/>
            <person name="Worden A.Z."/>
            <person name="Zauner S."/>
            <person name="Barry K."/>
            <person name="Bell C."/>
            <person name="Bharti A.K."/>
            <person name="Crow J.A."/>
            <person name="Grimwood J."/>
            <person name="Kramer R."/>
            <person name="Lindquist E."/>
            <person name="Lucas S."/>
            <person name="Salamov A."/>
            <person name="McFadden G.I."/>
            <person name="Lane C.E."/>
            <person name="Keeling P.J."/>
            <person name="Gray M.W."/>
            <person name="Grigoriev I.V."/>
            <person name="Archibald J.M."/>
        </authorList>
    </citation>
    <scope>NUCLEOTIDE SEQUENCE</scope>
    <source>
        <strain evidence="3">CCMP2712</strain>
    </source>
</reference>